<gene>
    <name evidence="1" type="ORF">RHMOL_Rhmol01G0096700</name>
</gene>
<proteinExistence type="predicted"/>
<accession>A0ACC0PZG2</accession>
<organism evidence="1 2">
    <name type="scientific">Rhododendron molle</name>
    <name type="common">Chinese azalea</name>
    <name type="synonym">Azalea mollis</name>
    <dbReference type="NCBI Taxonomy" id="49168"/>
    <lineage>
        <taxon>Eukaryota</taxon>
        <taxon>Viridiplantae</taxon>
        <taxon>Streptophyta</taxon>
        <taxon>Embryophyta</taxon>
        <taxon>Tracheophyta</taxon>
        <taxon>Spermatophyta</taxon>
        <taxon>Magnoliopsida</taxon>
        <taxon>eudicotyledons</taxon>
        <taxon>Gunneridae</taxon>
        <taxon>Pentapetalae</taxon>
        <taxon>asterids</taxon>
        <taxon>Ericales</taxon>
        <taxon>Ericaceae</taxon>
        <taxon>Ericoideae</taxon>
        <taxon>Rhodoreae</taxon>
        <taxon>Rhododendron</taxon>
    </lineage>
</organism>
<dbReference type="Proteomes" id="UP001062846">
    <property type="component" value="Chromosome 1"/>
</dbReference>
<name>A0ACC0PZG2_RHOML</name>
<protein>
    <submittedName>
        <fullName evidence="1">Uncharacterized protein</fullName>
    </submittedName>
</protein>
<dbReference type="EMBL" id="CM046388">
    <property type="protein sequence ID" value="KAI8571158.1"/>
    <property type="molecule type" value="Genomic_DNA"/>
</dbReference>
<keyword evidence="2" id="KW-1185">Reference proteome</keyword>
<sequence length="108" mass="11982">MGVVVDGRERLNSMSRGRGYVDGDGADYFMQNYVGNFLSVPYGEETVGKLKAMELSQVANVVQECVAEATKEEHFLGLIDWVESHRSEKTIVKVYCKEDTDEAAVVVS</sequence>
<evidence type="ECO:0000313" key="1">
    <source>
        <dbReference type="EMBL" id="KAI8571158.1"/>
    </source>
</evidence>
<evidence type="ECO:0000313" key="2">
    <source>
        <dbReference type="Proteomes" id="UP001062846"/>
    </source>
</evidence>
<comment type="caution">
    <text evidence="1">The sequence shown here is derived from an EMBL/GenBank/DDBJ whole genome shotgun (WGS) entry which is preliminary data.</text>
</comment>
<reference evidence="1" key="1">
    <citation type="submission" date="2022-02" db="EMBL/GenBank/DDBJ databases">
        <title>Plant Genome Project.</title>
        <authorList>
            <person name="Zhang R.-G."/>
        </authorList>
    </citation>
    <scope>NUCLEOTIDE SEQUENCE</scope>
    <source>
        <strain evidence="1">AT1</strain>
    </source>
</reference>